<protein>
    <submittedName>
        <fullName evidence="1">Uncharacterized protein</fullName>
    </submittedName>
</protein>
<evidence type="ECO:0000313" key="1">
    <source>
        <dbReference type="EMBL" id="OAT53900.1"/>
    </source>
</evidence>
<accession>A0A1B7K170</accession>
<sequence length="42" mass="4978">MQLEERVREKYFLFLSCLRQCDGFDGFDGFDVVKLKSITEIT</sequence>
<proteinExistence type="predicted"/>
<comment type="caution">
    <text evidence="1">The sequence shown here is derived from an EMBL/GenBank/DDBJ whole genome shotgun (WGS) entry which is preliminary data.</text>
</comment>
<keyword evidence="2" id="KW-1185">Reference proteome</keyword>
<organism evidence="1 2">
    <name type="scientific">Providencia heimbachae ATCC 35613</name>
    <dbReference type="NCBI Taxonomy" id="1354272"/>
    <lineage>
        <taxon>Bacteria</taxon>
        <taxon>Pseudomonadati</taxon>
        <taxon>Pseudomonadota</taxon>
        <taxon>Gammaproteobacteria</taxon>
        <taxon>Enterobacterales</taxon>
        <taxon>Morganellaceae</taxon>
        <taxon>Providencia</taxon>
    </lineage>
</organism>
<dbReference type="EMBL" id="LXEW01000014">
    <property type="protein sequence ID" value="OAT53900.1"/>
    <property type="molecule type" value="Genomic_DNA"/>
</dbReference>
<gene>
    <name evidence="1" type="ORF">M998_0745</name>
</gene>
<dbReference type="AlphaFoldDB" id="A0A1B7K170"/>
<name>A0A1B7K170_9GAMM</name>
<reference evidence="1 2" key="1">
    <citation type="submission" date="2016-04" db="EMBL/GenBank/DDBJ databases">
        <title>ATOL: Assembling a taxonomically balanced genome-scale reconstruction of the evolutionary history of the Enterobacteriaceae.</title>
        <authorList>
            <person name="Plunkett G.III."/>
            <person name="Neeno-Eckwall E.C."/>
            <person name="Glasner J.D."/>
            <person name="Perna N.T."/>
        </authorList>
    </citation>
    <scope>NUCLEOTIDE SEQUENCE [LARGE SCALE GENOMIC DNA]</scope>
    <source>
        <strain evidence="1 2">ATCC 35613</strain>
    </source>
</reference>
<dbReference type="PATRIC" id="fig|1354272.4.peg.768"/>
<evidence type="ECO:0000313" key="2">
    <source>
        <dbReference type="Proteomes" id="UP000078224"/>
    </source>
</evidence>
<dbReference type="Proteomes" id="UP000078224">
    <property type="component" value="Unassembled WGS sequence"/>
</dbReference>
<dbReference type="RefSeq" id="WP_269459833.1">
    <property type="nucleotide sequence ID" value="NZ_LXEW01000014.1"/>
</dbReference>